<organism evidence="1 2">
    <name type="scientific">Durusdinium trenchii</name>
    <dbReference type="NCBI Taxonomy" id="1381693"/>
    <lineage>
        <taxon>Eukaryota</taxon>
        <taxon>Sar</taxon>
        <taxon>Alveolata</taxon>
        <taxon>Dinophyceae</taxon>
        <taxon>Suessiales</taxon>
        <taxon>Symbiodiniaceae</taxon>
        <taxon>Durusdinium</taxon>
    </lineage>
</organism>
<dbReference type="PANTHER" id="PTHR10728">
    <property type="entry name" value="CYTOSOLIC PHOSPHOLIPASE A2"/>
    <property type="match status" value="1"/>
</dbReference>
<dbReference type="SUPFAM" id="SSF52151">
    <property type="entry name" value="FabD/lysophospholipase-like"/>
    <property type="match status" value="1"/>
</dbReference>
<evidence type="ECO:0000313" key="1">
    <source>
        <dbReference type="EMBL" id="CAK8988264.1"/>
    </source>
</evidence>
<proteinExistence type="predicted"/>
<reference evidence="1 2" key="1">
    <citation type="submission" date="2024-02" db="EMBL/GenBank/DDBJ databases">
        <authorList>
            <person name="Chen Y."/>
            <person name="Shah S."/>
            <person name="Dougan E. K."/>
            <person name="Thang M."/>
            <person name="Chan C."/>
        </authorList>
    </citation>
    <scope>NUCLEOTIDE SEQUENCE [LARGE SCALE GENOMIC DNA]</scope>
</reference>
<dbReference type="PANTHER" id="PTHR10728:SF40">
    <property type="entry name" value="PATATIN FAMILY PROTEIN"/>
    <property type="match status" value="1"/>
</dbReference>
<gene>
    <name evidence="1" type="ORF">CCMP2556_LOCUS1199</name>
</gene>
<accession>A0ABP0HGH8</accession>
<comment type="caution">
    <text evidence="1">The sequence shown here is derived from an EMBL/GenBank/DDBJ whole genome shotgun (WGS) entry which is preliminary data.</text>
</comment>
<dbReference type="EMBL" id="CAXAMN010000403">
    <property type="protein sequence ID" value="CAK8988264.1"/>
    <property type="molecule type" value="Genomic_DNA"/>
</dbReference>
<evidence type="ECO:0000313" key="2">
    <source>
        <dbReference type="Proteomes" id="UP001642484"/>
    </source>
</evidence>
<keyword evidence="2" id="KW-1185">Reference proteome</keyword>
<sequence>MWLLCVLLLPFSEALEAPEALALQLDECDGSEENREASGTCEASWLQQRALYRDVSAPPQNGVVPGADMAQTAVNESSGFCDSHTDGTCKYFSCSSSRGPTQCVQGQCRCQPGYCAIGSKCVLNVHQQNLLQCPQRTGGTCSWFGYCYNFRGPTRCVNGECLCQPGYCSDDDGKCHKKLPDVKADVVPINDQIRTFPPRQEQLQTAVALSGGGTRAMVAAIGALRGMEELQLMSHVDLLVSVSGGSWTAGPYMFAHMSDKELLGSRTKPSELSLPELTKRPGAIGESATHDITDLLKQAFFNHDDPHGIWVNTFNKILLEPLGLGNTSKYMASDEQSLQRILQNNPHLRREDFILPPIDRPRAFVMLGVLLAPLGHESEDDTVVSLQMSPDFSGSPFYPGGHGNIKYDEESTNWFTRADIPALKMVIGGGMVETFAFGGDTPYDQSGQSGGHGVKMPSPSEPLSLAKAIGVSSAAFTAMISQALNNFGGQTMQALIPVTTMWPITSRTQPGPKAAAKFKIGDGGHMDNSGLLPILQRKVPKVVMFVNTDIPISLKSDFCGSRRMTSPELNSAATWYFVDKFGLAAHMKGQFQMHNQVFHFADLQPMLCDLQTHRRAGRPAAALRKLEVLKNSWWGIEGGWTVELLVIYMDKTRLFERRLPEDTRKEIKAGKDGMFANFPHFPLMQQNPGSLTSFTSAQVNLLSAQVEFSVRKHAGLLREVLQGIPRNPEEPEESDGFEDLNPNERREDSSNTAMAGWEGAR</sequence>
<name>A0ABP0HGH8_9DINO</name>
<dbReference type="InterPro" id="IPR016035">
    <property type="entry name" value="Acyl_Trfase/lysoPLipase"/>
</dbReference>
<dbReference type="Proteomes" id="UP001642484">
    <property type="component" value="Unassembled WGS sequence"/>
</dbReference>
<dbReference type="Gene3D" id="3.40.1090.10">
    <property type="entry name" value="Cytosolic phospholipase A2 catalytic domain"/>
    <property type="match status" value="1"/>
</dbReference>
<protein>
    <submittedName>
        <fullName evidence="1">Uncharacterized protein</fullName>
    </submittedName>
</protein>